<dbReference type="KEGG" id="cma:Cmaq_1639"/>
<accession>A8M9Z1</accession>
<keyword evidence="2" id="KW-1185">Reference proteome</keyword>
<dbReference type="AlphaFoldDB" id="A8M9Z1"/>
<organism evidence="1 2">
    <name type="scientific">Caldivirga maquilingensis (strain ATCC 700844 / DSM 13496 / JCM 10307 / IC-167)</name>
    <dbReference type="NCBI Taxonomy" id="397948"/>
    <lineage>
        <taxon>Archaea</taxon>
        <taxon>Thermoproteota</taxon>
        <taxon>Thermoprotei</taxon>
        <taxon>Thermoproteales</taxon>
        <taxon>Thermoproteaceae</taxon>
        <taxon>Caldivirga</taxon>
    </lineage>
</organism>
<protein>
    <submittedName>
        <fullName evidence="1">Uncharacterized protein</fullName>
    </submittedName>
</protein>
<sequence length="171" mass="19677">MLLPFYRIKKDLWIEAYLIGRVDALAKVGLIKSFKTSGVDNGELKPIPYQEIKSIISNDIKWINDTISDLENGLKFRFRDYVLIPVYNPGQYMAKVNLSLMDIVTLRVTRRIYENLLKVMPKEPLGVGWFNVAVENDTVFIDGVYDEALTNTYTNNESLRRALMELLSGNH</sequence>
<dbReference type="RefSeq" id="WP_012186681.1">
    <property type="nucleotide sequence ID" value="NC_009954.1"/>
</dbReference>
<proteinExistence type="predicted"/>
<dbReference type="OrthoDB" id="27931at2157"/>
<dbReference type="Proteomes" id="UP000001137">
    <property type="component" value="Chromosome"/>
</dbReference>
<dbReference type="EMBL" id="CP000852">
    <property type="protein sequence ID" value="ABW02462.1"/>
    <property type="molecule type" value="Genomic_DNA"/>
</dbReference>
<dbReference type="HOGENOM" id="CLU_1559397_0_0_2"/>
<evidence type="ECO:0000313" key="2">
    <source>
        <dbReference type="Proteomes" id="UP000001137"/>
    </source>
</evidence>
<reference evidence="1 2" key="1">
    <citation type="submission" date="2007-10" db="EMBL/GenBank/DDBJ databases">
        <title>Complete sequence of Caldivirga maquilingensis IC-167.</title>
        <authorList>
            <consortium name="US DOE Joint Genome Institute"/>
            <person name="Copeland A."/>
            <person name="Lucas S."/>
            <person name="Lapidus A."/>
            <person name="Barry K."/>
            <person name="Glavina del Rio T."/>
            <person name="Dalin E."/>
            <person name="Tice H."/>
            <person name="Pitluck S."/>
            <person name="Saunders E."/>
            <person name="Brettin T."/>
            <person name="Bruce D."/>
            <person name="Detter J.C."/>
            <person name="Han C."/>
            <person name="Schmutz J."/>
            <person name="Larimer F."/>
            <person name="Land M."/>
            <person name="Hauser L."/>
            <person name="Kyrpides N."/>
            <person name="Ivanova N."/>
            <person name="Biddle J.F."/>
            <person name="Zhang Z."/>
            <person name="Fitz-Gibbon S.T."/>
            <person name="Lowe T.M."/>
            <person name="Saltikov C."/>
            <person name="House C.H."/>
            <person name="Richardson P."/>
        </authorList>
    </citation>
    <scope>NUCLEOTIDE SEQUENCE [LARGE SCALE GENOMIC DNA]</scope>
    <source>
        <strain evidence="2">ATCC 700844 / DSM 13496 / JCM 10307 / IC-167</strain>
    </source>
</reference>
<gene>
    <name evidence="1" type="ordered locus">Cmaq_1639</name>
</gene>
<dbReference type="eggNOG" id="arCOG03824">
    <property type="taxonomic scope" value="Archaea"/>
</dbReference>
<name>A8M9Z1_CALMQ</name>
<dbReference type="GeneID" id="5709340"/>
<evidence type="ECO:0000313" key="1">
    <source>
        <dbReference type="EMBL" id="ABW02462.1"/>
    </source>
</evidence>